<organism evidence="2 3">
    <name type="scientific">Rattus norvegicus</name>
    <name type="common">Rat</name>
    <dbReference type="NCBI Taxonomy" id="10116"/>
    <lineage>
        <taxon>Eukaryota</taxon>
        <taxon>Metazoa</taxon>
        <taxon>Chordata</taxon>
        <taxon>Craniata</taxon>
        <taxon>Vertebrata</taxon>
        <taxon>Euteleostomi</taxon>
        <taxon>Mammalia</taxon>
        <taxon>Eutheria</taxon>
        <taxon>Euarchontoglires</taxon>
        <taxon>Glires</taxon>
        <taxon>Rodentia</taxon>
        <taxon>Myomorpha</taxon>
        <taxon>Muroidea</taxon>
        <taxon>Muridae</taxon>
        <taxon>Murinae</taxon>
        <taxon>Rattus</taxon>
    </lineage>
</organism>
<feature type="signal peptide" evidence="1">
    <location>
        <begin position="1"/>
        <end position="16"/>
    </location>
</feature>
<reference evidence="3" key="1">
    <citation type="submission" date="2005-09" db="EMBL/GenBank/DDBJ databases">
        <authorList>
            <person name="Mural R.J."/>
            <person name="Li P.W."/>
            <person name="Adams M.D."/>
            <person name="Amanatides P.G."/>
            <person name="Baden-Tillson H."/>
            <person name="Barnstead M."/>
            <person name="Chin S.H."/>
            <person name="Dew I."/>
            <person name="Evans C.A."/>
            <person name="Ferriera S."/>
            <person name="Flanigan M."/>
            <person name="Fosler C."/>
            <person name="Glodek A."/>
            <person name="Gu Z."/>
            <person name="Holt R.A."/>
            <person name="Jennings D."/>
            <person name="Kraft C.L."/>
            <person name="Lu F."/>
            <person name="Nguyen T."/>
            <person name="Nusskern D.R."/>
            <person name="Pfannkoch C.M."/>
            <person name="Sitter C."/>
            <person name="Sutton G.G."/>
            <person name="Venter J.C."/>
            <person name="Wang Z."/>
            <person name="Woodage T."/>
            <person name="Zheng X.H."/>
            <person name="Zhong F."/>
        </authorList>
    </citation>
    <scope>NUCLEOTIDE SEQUENCE [LARGE SCALE GENOMIC DNA]</scope>
    <source>
        <strain>BN</strain>
        <strain evidence="3">Sprague-Dawley</strain>
    </source>
</reference>
<dbReference type="Proteomes" id="UP000234681">
    <property type="component" value="Chromosome 1"/>
</dbReference>
<keyword evidence="1" id="KW-0732">Signal</keyword>
<evidence type="ECO:0000313" key="3">
    <source>
        <dbReference type="Proteomes" id="UP000234681"/>
    </source>
</evidence>
<accession>A6JP41</accession>
<gene>
    <name evidence="2" type="ORF">rCG_57398</name>
</gene>
<sequence>MFTLFQIKLLAPRLSCFLSIVALYSKRKLQSKGNRLPLCSVIDTVQNSTREVQTTLPGIKSLQICRTPQPLHLARTQSVQQQPKEENPLNQDETRYLCQETLQTLVWI</sequence>
<dbReference type="AlphaFoldDB" id="A6JP41"/>
<proteinExistence type="predicted"/>
<feature type="chain" id="PRO_5039912349" evidence="1">
    <location>
        <begin position="17"/>
        <end position="108"/>
    </location>
</feature>
<evidence type="ECO:0000313" key="2">
    <source>
        <dbReference type="EMBL" id="EDL93712.1"/>
    </source>
</evidence>
<protein>
    <submittedName>
        <fullName evidence="2">RCG57398, isoform CRA_a</fullName>
    </submittedName>
</protein>
<evidence type="ECO:0000256" key="1">
    <source>
        <dbReference type="SAM" id="SignalP"/>
    </source>
</evidence>
<dbReference type="EMBL" id="CH473994">
    <property type="protein sequence ID" value="EDL93712.1"/>
    <property type="molecule type" value="Genomic_DNA"/>
</dbReference>
<name>A6JP41_RAT</name>